<feature type="domain" description="HTH marR-type" evidence="4">
    <location>
        <begin position="35"/>
        <end position="173"/>
    </location>
</feature>
<dbReference type="InterPro" id="IPR000835">
    <property type="entry name" value="HTH_MarR-typ"/>
</dbReference>
<keyword evidence="1" id="KW-0805">Transcription regulation</keyword>
<dbReference type="Proteomes" id="UP001159292">
    <property type="component" value="Unassembled WGS sequence"/>
</dbReference>
<dbReference type="Proteomes" id="UP000255303">
    <property type="component" value="Unassembled WGS sequence"/>
</dbReference>
<dbReference type="GeneID" id="300417541"/>
<name>A0A061CSH3_ECTOL</name>
<dbReference type="SMART" id="SM00347">
    <property type="entry name" value="HTH_MARR"/>
    <property type="match status" value="1"/>
</dbReference>
<evidence type="ECO:0000259" key="4">
    <source>
        <dbReference type="PROSITE" id="PS50995"/>
    </source>
</evidence>
<dbReference type="AlphaFoldDB" id="A0A061CSH3"/>
<dbReference type="InterPro" id="IPR039422">
    <property type="entry name" value="MarR/SlyA-like"/>
</dbReference>
<dbReference type="GO" id="GO:0003677">
    <property type="term" value="F:DNA binding"/>
    <property type="evidence" value="ECO:0007669"/>
    <property type="project" value="UniProtKB-KW"/>
</dbReference>
<accession>A0A379JX80</accession>
<dbReference type="PANTHER" id="PTHR33164">
    <property type="entry name" value="TRANSCRIPTIONAL REGULATOR, MARR FAMILY"/>
    <property type="match status" value="1"/>
</dbReference>
<dbReference type="PROSITE" id="PS50995">
    <property type="entry name" value="HTH_MARR_2"/>
    <property type="match status" value="1"/>
</dbReference>
<keyword evidence="2" id="KW-0238">DNA-binding</keyword>
<evidence type="ECO:0000256" key="3">
    <source>
        <dbReference type="ARBA" id="ARBA00023163"/>
    </source>
</evidence>
<dbReference type="GO" id="GO:0003700">
    <property type="term" value="F:DNA-binding transcription factor activity"/>
    <property type="evidence" value="ECO:0007669"/>
    <property type="project" value="InterPro"/>
</dbReference>
<evidence type="ECO:0000256" key="2">
    <source>
        <dbReference type="ARBA" id="ARBA00023125"/>
    </source>
</evidence>
<dbReference type="SUPFAM" id="SSF46785">
    <property type="entry name" value="Winged helix' DNA-binding domain"/>
    <property type="match status" value="1"/>
</dbReference>
<evidence type="ECO:0000313" key="6">
    <source>
        <dbReference type="EMBL" id="SUD53090.1"/>
    </source>
</evidence>
<dbReference type="PANTHER" id="PTHR33164:SF44">
    <property type="entry name" value="TRANSCRIPTIONAL REGULATORY PROTEIN"/>
    <property type="match status" value="1"/>
</dbReference>
<reference evidence="5" key="2">
    <citation type="submission" date="2022-09" db="EMBL/GenBank/DDBJ databases">
        <title>Intensive care unit water sources are persistently colonized with multi-drug resistant bacteria and are the site of extensive horizontal gene transfer of antibiotic resistance genes.</title>
        <authorList>
            <person name="Diorio-Toth L."/>
        </authorList>
    </citation>
    <scope>NUCLEOTIDE SEQUENCE</scope>
    <source>
        <strain evidence="5">GD04000</strain>
    </source>
</reference>
<dbReference type="RefSeq" id="WP_003461043.1">
    <property type="nucleotide sequence ID" value="NZ_CP166923.2"/>
</dbReference>
<reference evidence="6 7" key="1">
    <citation type="submission" date="2018-06" db="EMBL/GenBank/DDBJ databases">
        <authorList>
            <consortium name="Pathogen Informatics"/>
            <person name="Doyle S."/>
        </authorList>
    </citation>
    <scope>NUCLEOTIDE SEQUENCE [LARGE SCALE GENOMIC DNA]</scope>
    <source>
        <strain evidence="6 7">NCTC10692</strain>
    </source>
</reference>
<proteinExistence type="predicted"/>
<sequence>MTDLKNFSEKFLTSPAEGTQAGRHGAQLIKNSTAQQAAMEAFFFGYQAFTAKPDEMLAKRGLSRVHHRILFFIAKYPGLNMTELLGYLGVSKQALNMPLRQLIEMDLVQSEAAADDKRKRVLGFTAEGAKLEQALRREQARLLQRVFGEMGEEAVQGWLAVNHALARSRQERT</sequence>
<keyword evidence="3" id="KW-0804">Transcription</keyword>
<dbReference type="EMBL" id="JAOEET010000027">
    <property type="protein sequence ID" value="MDH0567919.1"/>
    <property type="molecule type" value="Genomic_DNA"/>
</dbReference>
<dbReference type="EMBL" id="UGUV01000002">
    <property type="protein sequence ID" value="SUD53090.1"/>
    <property type="molecule type" value="Genomic_DNA"/>
</dbReference>
<evidence type="ECO:0000313" key="5">
    <source>
        <dbReference type="EMBL" id="MDH0567919.1"/>
    </source>
</evidence>
<dbReference type="Pfam" id="PF12802">
    <property type="entry name" value="MarR_2"/>
    <property type="match status" value="1"/>
</dbReference>
<organism evidence="6 7">
    <name type="scientific">Ectopseudomonas oleovorans</name>
    <name type="common">Pseudomonas oleovorans</name>
    <dbReference type="NCBI Taxonomy" id="301"/>
    <lineage>
        <taxon>Bacteria</taxon>
        <taxon>Pseudomonadati</taxon>
        <taxon>Pseudomonadota</taxon>
        <taxon>Gammaproteobacteria</taxon>
        <taxon>Pseudomonadales</taxon>
        <taxon>Pseudomonadaceae</taxon>
        <taxon>Ectopseudomonas</taxon>
    </lineage>
</organism>
<dbReference type="InterPro" id="IPR036388">
    <property type="entry name" value="WH-like_DNA-bd_sf"/>
</dbReference>
<dbReference type="InterPro" id="IPR023187">
    <property type="entry name" value="Tscrpt_reg_MarR-type_CS"/>
</dbReference>
<dbReference type="Gene3D" id="1.10.10.10">
    <property type="entry name" value="Winged helix-like DNA-binding domain superfamily/Winged helix DNA-binding domain"/>
    <property type="match status" value="1"/>
</dbReference>
<protein>
    <submittedName>
        <fullName evidence="6">MarR family transcriptional regulator</fullName>
    </submittedName>
</protein>
<evidence type="ECO:0000313" key="7">
    <source>
        <dbReference type="Proteomes" id="UP000255303"/>
    </source>
</evidence>
<dbReference type="GO" id="GO:0006950">
    <property type="term" value="P:response to stress"/>
    <property type="evidence" value="ECO:0007669"/>
    <property type="project" value="TreeGrafter"/>
</dbReference>
<evidence type="ECO:0000256" key="1">
    <source>
        <dbReference type="ARBA" id="ARBA00023015"/>
    </source>
</evidence>
<gene>
    <name evidence="5" type="ORF">N7671_11930</name>
    <name evidence="6" type="ORF">NCTC10692_03597</name>
</gene>
<dbReference type="PROSITE" id="PS01117">
    <property type="entry name" value="HTH_MARR_1"/>
    <property type="match status" value="1"/>
</dbReference>
<dbReference type="InterPro" id="IPR036390">
    <property type="entry name" value="WH_DNA-bd_sf"/>
</dbReference>
<accession>A0A061CSH3</accession>